<accession>A0A3B0VGM8</accession>
<dbReference type="GO" id="GO:0004519">
    <property type="term" value="F:endonuclease activity"/>
    <property type="evidence" value="ECO:0007669"/>
    <property type="project" value="InterPro"/>
</dbReference>
<protein>
    <recommendedName>
        <fullName evidence="2">mRNA interferase HigB</fullName>
    </recommendedName>
</protein>
<sequence length="97" mass="11326">MRIISKKILREFWGVHSDAEQSLKAWHAKTKLAEWKTSIDIKTDYRNASFVANNRIIFNIKGNTYRLVAAVNYDFGIIYIRFVGSHKEYDKIDATTI</sequence>
<gene>
    <name evidence="1" type="ORF">MNBD_DELTA03-327</name>
</gene>
<proteinExistence type="predicted"/>
<name>A0A3B0VGM8_9ZZZZ</name>
<evidence type="ECO:0008006" key="2">
    <source>
        <dbReference type="Google" id="ProtNLM"/>
    </source>
</evidence>
<dbReference type="AlphaFoldDB" id="A0A3B0VGM8"/>
<dbReference type="GO" id="GO:0003723">
    <property type="term" value="F:RNA binding"/>
    <property type="evidence" value="ECO:0007669"/>
    <property type="project" value="InterPro"/>
</dbReference>
<dbReference type="EMBL" id="UOEX01000148">
    <property type="protein sequence ID" value="VAW35959.1"/>
    <property type="molecule type" value="Genomic_DNA"/>
</dbReference>
<evidence type="ECO:0000313" key="1">
    <source>
        <dbReference type="EMBL" id="VAW35959.1"/>
    </source>
</evidence>
<dbReference type="InterPro" id="IPR018669">
    <property type="entry name" value="Toxin_HigB"/>
</dbReference>
<dbReference type="GO" id="GO:0110001">
    <property type="term" value="C:toxin-antitoxin complex"/>
    <property type="evidence" value="ECO:0007669"/>
    <property type="project" value="InterPro"/>
</dbReference>
<organism evidence="1">
    <name type="scientific">hydrothermal vent metagenome</name>
    <dbReference type="NCBI Taxonomy" id="652676"/>
    <lineage>
        <taxon>unclassified sequences</taxon>
        <taxon>metagenomes</taxon>
        <taxon>ecological metagenomes</taxon>
    </lineage>
</organism>
<dbReference type="Pfam" id="PF09907">
    <property type="entry name" value="HigB_toxin"/>
    <property type="match status" value="1"/>
</dbReference>
<reference evidence="1" key="1">
    <citation type="submission" date="2018-06" db="EMBL/GenBank/DDBJ databases">
        <authorList>
            <person name="Zhirakovskaya E."/>
        </authorList>
    </citation>
    <scope>NUCLEOTIDE SEQUENCE</scope>
</reference>